<dbReference type="OrthoDB" id="1855970at2"/>
<accession>A0A1E3UGN1</accession>
<proteinExistence type="predicted"/>
<evidence type="ECO:0000313" key="2">
    <source>
        <dbReference type="Proteomes" id="UP000094271"/>
    </source>
</evidence>
<sequence>MKTEVLFYPDFQVLIGPYILQRGITFMCYSDPQKPYDWCKISFTEEFQGSIQVNDKADVEIYAGYSGSMVPIFKGIVEKAYNMAGAKDEILAKDYSIKLAETKVSNTFLDVTPQELVEFGLLKAGIHDYELAEEIYPIKPVVSIIQKSVVDFLKEINSLWKVDIKSYFRLGKFYWGIEPDQEDVYIFEYGSNIISLTRSSGYWVMLTMCVPFIGHSQMIEIDHPYISGEFQIKRSCHFINEDGWLRTKLWF</sequence>
<dbReference type="Proteomes" id="UP000094271">
    <property type="component" value="Unassembled WGS sequence"/>
</dbReference>
<dbReference type="AlphaFoldDB" id="A0A1E3UGN1"/>
<organism evidence="1 2">
    <name type="scientific">Eisenbergiella tayi</name>
    <dbReference type="NCBI Taxonomy" id="1432052"/>
    <lineage>
        <taxon>Bacteria</taxon>
        <taxon>Bacillati</taxon>
        <taxon>Bacillota</taxon>
        <taxon>Clostridia</taxon>
        <taxon>Lachnospirales</taxon>
        <taxon>Lachnospiraceae</taxon>
        <taxon>Eisenbergiella</taxon>
    </lineage>
</organism>
<gene>
    <name evidence="1" type="ORF">BEI59_15995</name>
</gene>
<comment type="caution">
    <text evidence="1">The sequence shown here is derived from an EMBL/GenBank/DDBJ whole genome shotgun (WGS) entry which is preliminary data.</text>
</comment>
<dbReference type="EMBL" id="MEHA01000011">
    <property type="protein sequence ID" value="ODR50356.1"/>
    <property type="molecule type" value="Genomic_DNA"/>
</dbReference>
<dbReference type="SUPFAM" id="SSF69279">
    <property type="entry name" value="Phage tail proteins"/>
    <property type="match status" value="1"/>
</dbReference>
<name>A0A1E3UGN1_9FIRM</name>
<dbReference type="RefSeq" id="WP_069431732.1">
    <property type="nucleotide sequence ID" value="NZ_MEHA01000011.1"/>
</dbReference>
<evidence type="ECO:0000313" key="1">
    <source>
        <dbReference type="EMBL" id="ODR50356.1"/>
    </source>
</evidence>
<reference evidence="1 2" key="1">
    <citation type="submission" date="2016-08" db="EMBL/GenBank/DDBJ databases">
        <authorList>
            <person name="Seilhamer J.J."/>
        </authorList>
    </citation>
    <scope>NUCLEOTIDE SEQUENCE [LARGE SCALE GENOMIC DNA]</scope>
    <source>
        <strain evidence="1 2">NML150140-1</strain>
    </source>
</reference>
<protein>
    <recommendedName>
        <fullName evidence="3">Serine/arginine repetitive matrix protein 2</fullName>
    </recommendedName>
</protein>
<evidence type="ECO:0008006" key="3">
    <source>
        <dbReference type="Google" id="ProtNLM"/>
    </source>
</evidence>